<feature type="transmembrane region" description="Helical" evidence="5">
    <location>
        <begin position="909"/>
        <end position="927"/>
    </location>
</feature>
<feature type="binding site" evidence="3">
    <location>
        <position position="171"/>
    </location>
    <ligand>
        <name>Zn(2+)</name>
        <dbReference type="ChEBI" id="CHEBI:29105"/>
        <note>catalytic</note>
    </ligand>
</feature>
<dbReference type="Proteomes" id="UP000827892">
    <property type="component" value="Chromosome X"/>
</dbReference>
<evidence type="ECO:0000256" key="3">
    <source>
        <dbReference type="PROSITE-ProRule" id="PRU00276"/>
    </source>
</evidence>
<comment type="similarity">
    <text evidence="1">Belongs to the short-chain dehydrogenases/reductases (SDR) family.</text>
</comment>
<keyword evidence="5" id="KW-0812">Transmembrane</keyword>
<dbReference type="SUPFAM" id="SSF51735">
    <property type="entry name" value="NAD(P)-binding Rossmann-fold domains"/>
    <property type="match status" value="1"/>
</dbReference>
<organism evidence="8 9">
    <name type="scientific">Caenorhabditis briggsae</name>
    <dbReference type="NCBI Taxonomy" id="6238"/>
    <lineage>
        <taxon>Eukaryota</taxon>
        <taxon>Metazoa</taxon>
        <taxon>Ecdysozoa</taxon>
        <taxon>Nematoda</taxon>
        <taxon>Chromadorea</taxon>
        <taxon>Rhabditida</taxon>
        <taxon>Rhabditina</taxon>
        <taxon>Rhabditomorpha</taxon>
        <taxon>Rhabditoidea</taxon>
        <taxon>Rhabditidae</taxon>
        <taxon>Peloderinae</taxon>
        <taxon>Caenorhabditis</taxon>
    </lineage>
</organism>
<feature type="transmembrane region" description="Helical" evidence="5">
    <location>
        <begin position="833"/>
        <end position="852"/>
    </location>
</feature>
<feature type="binding site" evidence="3">
    <location>
        <position position="167"/>
    </location>
    <ligand>
        <name>Zn(2+)</name>
        <dbReference type="ChEBI" id="CHEBI:29105"/>
        <note>catalytic</note>
    </ligand>
</feature>
<dbReference type="PANTHER" id="PTHR24322">
    <property type="entry name" value="PKSB"/>
    <property type="match status" value="1"/>
</dbReference>
<feature type="transmembrane region" description="Helical" evidence="5">
    <location>
        <begin position="873"/>
        <end position="897"/>
    </location>
</feature>
<evidence type="ECO:0000256" key="5">
    <source>
        <dbReference type="SAM" id="Phobius"/>
    </source>
</evidence>
<keyword evidence="3" id="KW-0862">Zinc</keyword>
<gene>
    <name evidence="8" type="ORF">L3Y34_012444</name>
</gene>
<feature type="chain" id="PRO_5041956133" description="Peptidase M12B domain-containing protein" evidence="6">
    <location>
        <begin position="18"/>
        <end position="938"/>
    </location>
</feature>
<dbReference type="GO" id="GO:0004222">
    <property type="term" value="F:metalloendopeptidase activity"/>
    <property type="evidence" value="ECO:0007669"/>
    <property type="project" value="InterPro"/>
</dbReference>
<keyword evidence="6" id="KW-0732">Signal</keyword>
<accession>A0AAE8ZRD6</accession>
<dbReference type="PANTHER" id="PTHR24322:SF736">
    <property type="entry name" value="RETINOL DEHYDROGENASE 10"/>
    <property type="match status" value="1"/>
</dbReference>
<dbReference type="InterPro" id="IPR036291">
    <property type="entry name" value="NAD(P)-bd_dom_sf"/>
</dbReference>
<keyword evidence="2" id="KW-0560">Oxidoreductase</keyword>
<dbReference type="GO" id="GO:0006508">
    <property type="term" value="P:proteolysis"/>
    <property type="evidence" value="ECO:0007669"/>
    <property type="project" value="InterPro"/>
</dbReference>
<dbReference type="AlphaFoldDB" id="A0AAE8ZRD6"/>
<evidence type="ECO:0000259" key="7">
    <source>
        <dbReference type="PROSITE" id="PS50215"/>
    </source>
</evidence>
<feature type="signal peptide" evidence="6">
    <location>
        <begin position="1"/>
        <end position="17"/>
    </location>
</feature>
<dbReference type="InterPro" id="IPR028110">
    <property type="entry name" value="TMEM254"/>
</dbReference>
<evidence type="ECO:0000256" key="2">
    <source>
        <dbReference type="ARBA" id="ARBA00023002"/>
    </source>
</evidence>
<dbReference type="InterPro" id="IPR002347">
    <property type="entry name" value="SDR_fam"/>
</dbReference>
<dbReference type="Pfam" id="PF00106">
    <property type="entry name" value="adh_short"/>
    <property type="match status" value="1"/>
</dbReference>
<feature type="compositionally biased region" description="Basic and acidic residues" evidence="4">
    <location>
        <begin position="444"/>
        <end position="465"/>
    </location>
</feature>
<evidence type="ECO:0000313" key="8">
    <source>
        <dbReference type="EMBL" id="ULT83199.1"/>
    </source>
</evidence>
<dbReference type="PROSITE" id="PS50215">
    <property type="entry name" value="ADAM_MEPRO"/>
    <property type="match status" value="1"/>
</dbReference>
<dbReference type="FunFam" id="3.40.50.720:FF:000927">
    <property type="entry name" value="DeHydrogenases, Short chain"/>
    <property type="match status" value="1"/>
</dbReference>
<dbReference type="GO" id="GO:0016491">
    <property type="term" value="F:oxidoreductase activity"/>
    <property type="evidence" value="ECO:0007669"/>
    <property type="project" value="UniProtKB-KW"/>
</dbReference>
<sequence length="938" mass="105413">MRGIFLVLFFIISLSDATSFLHTEIEDDVETEISDWSEAKTDGKLRLITFLVGIDSAVTRYYNYDEARIRSALIVLMHTVNQYFYPLNIRLSIIDILPVKGTSMGLDDFTAWKKEQRNLIEHDVTVLLRHNYEGGIAYSNGMCSKNSLMISGFFPEATMNNAWVFMHQLAHVIGLTHHQKSKCKCKFAKDGKCLKLRGFPECSVQEMVDRLSNHTCIPPQIASFSSNALVPKKGSLPVCGNGLQEDEEECDCGPERFCDNILCDAVKCRFIVQKAYLTNLIPMGFAIIAFIFVLLFCKYLVTPVFASLFQSLSSLRINTEVGDKIAENEQNLNDVNVEQQAPQITSILTKQAFTRPAKIFIITSEYIDSYSLHTLVTTSNNLVIQQVMIPQTPGIVTYDAPYYNYYHAYYDTYRSWASSTCYSLIGCQECMTVRPAVLENVDSSSDHVETTEDLEKPSESLHSGDSKNSGSIINPNPGQLSAELVTPNILTLTTSPTEDYEYEITADPPGIMYTSWTWKIWSTLGVILRILFIDIPLDIYRFLNLQQKNVQGQTVVITGGGSGLGRAMALDFAKRKAKVAIIDVNKEGGLETVKFIAAEGNMAKFWFCDISDVEGMKSTAKEIEDTFGDADIVICNAAILSFTSFMEISNELLRKCLDVNIFGTINTIRAFLPKMENRNDGHIVCVCSIAGWSGETMGLSYCTSKFAVRGAMESLQMELRDRGLEGIKTTTLYPYFARTPMILENNMRPTCTWFPFMSVRSCSRRMVDSILKEKVHAFVPSYITLIPFVKNFTSLQVTRSLRNYLGVKYLASDPSLCKLRLIEMSDFFRSPPLFWWFVIVPALAINYISYANPEAALHIPLIGSIVHTIGTQFHFVTLLTNLFALAAHIGEALYALYLCHKANISFASTAKWVVQTFILGFPSLSILSRYKAKQRKTN</sequence>
<protein>
    <recommendedName>
        <fullName evidence="7">Peptidase M12B domain-containing protein</fullName>
    </recommendedName>
</protein>
<dbReference type="PRINTS" id="PR00081">
    <property type="entry name" value="GDHRDH"/>
</dbReference>
<evidence type="ECO:0000313" key="9">
    <source>
        <dbReference type="Proteomes" id="UP000827892"/>
    </source>
</evidence>
<feature type="binding site" evidence="3">
    <location>
        <position position="177"/>
    </location>
    <ligand>
        <name>Zn(2+)</name>
        <dbReference type="ChEBI" id="CHEBI:29105"/>
        <note>catalytic</note>
    </ligand>
</feature>
<dbReference type="InterPro" id="IPR036436">
    <property type="entry name" value="Disintegrin_dom_sf"/>
</dbReference>
<dbReference type="Pfam" id="PF14934">
    <property type="entry name" value="TMEM254"/>
    <property type="match status" value="1"/>
</dbReference>
<name>A0AAE8ZRD6_CAEBR</name>
<evidence type="ECO:0000256" key="1">
    <source>
        <dbReference type="ARBA" id="ARBA00006484"/>
    </source>
</evidence>
<dbReference type="InterPro" id="IPR001590">
    <property type="entry name" value="Peptidase_M12B"/>
</dbReference>
<dbReference type="EMBL" id="CP090896">
    <property type="protein sequence ID" value="ULT83199.1"/>
    <property type="molecule type" value="Genomic_DNA"/>
</dbReference>
<dbReference type="Gene3D" id="3.40.390.10">
    <property type="entry name" value="Collagenase (Catalytic Domain)"/>
    <property type="match status" value="1"/>
</dbReference>
<feature type="region of interest" description="Disordered" evidence="4">
    <location>
        <begin position="442"/>
        <end position="473"/>
    </location>
</feature>
<feature type="transmembrane region" description="Helical" evidence="5">
    <location>
        <begin position="280"/>
        <end position="301"/>
    </location>
</feature>
<dbReference type="SUPFAM" id="SSF55486">
    <property type="entry name" value="Metalloproteases ('zincins'), catalytic domain"/>
    <property type="match status" value="1"/>
</dbReference>
<proteinExistence type="inferred from homology"/>
<dbReference type="InterPro" id="IPR024079">
    <property type="entry name" value="MetalloPept_cat_dom_sf"/>
</dbReference>
<keyword evidence="5" id="KW-0472">Membrane</keyword>
<dbReference type="Pfam" id="PF01421">
    <property type="entry name" value="Reprolysin"/>
    <property type="match status" value="1"/>
</dbReference>
<feature type="domain" description="Peptidase M12B" evidence="7">
    <location>
        <begin position="46"/>
        <end position="194"/>
    </location>
</feature>
<keyword evidence="3" id="KW-0479">Metal-binding</keyword>
<evidence type="ECO:0000256" key="6">
    <source>
        <dbReference type="SAM" id="SignalP"/>
    </source>
</evidence>
<keyword evidence="5" id="KW-1133">Transmembrane helix</keyword>
<reference evidence="8 9" key="1">
    <citation type="submission" date="2022-05" db="EMBL/GenBank/DDBJ databases">
        <title>Chromosome-level reference genomes for two strains of Caenorhabditis briggsae: an improved platform for comparative genomics.</title>
        <authorList>
            <person name="Stevens L."/>
            <person name="Andersen E.C."/>
        </authorList>
    </citation>
    <scope>NUCLEOTIDE SEQUENCE [LARGE SCALE GENOMIC DNA]</scope>
    <source>
        <strain evidence="8">QX1410_ONT</strain>
        <tissue evidence="8">Whole-organism</tissue>
    </source>
</reference>
<dbReference type="Gene3D" id="4.10.70.10">
    <property type="entry name" value="Disintegrin domain"/>
    <property type="match status" value="1"/>
</dbReference>
<dbReference type="GO" id="GO:0046872">
    <property type="term" value="F:metal ion binding"/>
    <property type="evidence" value="ECO:0007669"/>
    <property type="project" value="UniProtKB-KW"/>
</dbReference>
<comment type="caution">
    <text evidence="3">Lacks conserved residue(s) required for the propagation of feature annotation.</text>
</comment>
<evidence type="ECO:0000256" key="4">
    <source>
        <dbReference type="SAM" id="MobiDB-lite"/>
    </source>
</evidence>
<dbReference type="Gene3D" id="3.40.50.720">
    <property type="entry name" value="NAD(P)-binding Rossmann-like Domain"/>
    <property type="match status" value="1"/>
</dbReference>